<reference evidence="3 4" key="1">
    <citation type="submission" date="2019-01" db="EMBL/GenBank/DDBJ databases">
        <authorList>
            <person name="Ferrante I. M."/>
        </authorList>
    </citation>
    <scope>NUCLEOTIDE SEQUENCE [LARGE SCALE GENOMIC DNA]</scope>
    <source>
        <strain evidence="3 4">B856</strain>
    </source>
</reference>
<dbReference type="InterPro" id="IPR001607">
    <property type="entry name" value="Znf_UBP"/>
</dbReference>
<keyword evidence="1" id="KW-0863">Zinc-finger</keyword>
<organism evidence="3 4">
    <name type="scientific">Pseudo-nitzschia multistriata</name>
    <dbReference type="NCBI Taxonomy" id="183589"/>
    <lineage>
        <taxon>Eukaryota</taxon>
        <taxon>Sar</taxon>
        <taxon>Stramenopiles</taxon>
        <taxon>Ochrophyta</taxon>
        <taxon>Bacillariophyta</taxon>
        <taxon>Bacillariophyceae</taxon>
        <taxon>Bacillariophycidae</taxon>
        <taxon>Bacillariales</taxon>
        <taxon>Bacillariaceae</taxon>
        <taxon>Pseudo-nitzschia</taxon>
    </lineage>
</organism>
<dbReference type="PROSITE" id="PS50271">
    <property type="entry name" value="ZF_UBP"/>
    <property type="match status" value="1"/>
</dbReference>
<evidence type="ECO:0000259" key="2">
    <source>
        <dbReference type="PROSITE" id="PS50271"/>
    </source>
</evidence>
<dbReference type="AlphaFoldDB" id="A0A448ZMX3"/>
<dbReference type="InterPro" id="IPR013083">
    <property type="entry name" value="Znf_RING/FYVE/PHD"/>
</dbReference>
<gene>
    <name evidence="3" type="ORF">PSNMU_V1.4_AUG-EV-PASAV3_0104140</name>
</gene>
<accession>A0A448ZMX3</accession>
<keyword evidence="1" id="KW-0862">Zinc</keyword>
<name>A0A448ZMX3_9STRA</name>
<dbReference type="SUPFAM" id="SSF57850">
    <property type="entry name" value="RING/U-box"/>
    <property type="match status" value="1"/>
</dbReference>
<dbReference type="Pfam" id="PF02148">
    <property type="entry name" value="zf-UBP"/>
    <property type="match status" value="1"/>
</dbReference>
<proteinExistence type="predicted"/>
<sequence>MNTFIGTVPELAFAAADSSQERDIFLRIVKTRKCKINDDDATENNGEDKLPTTLGIGVEGGFSTDSDKYETVTKHSILVMDNSKNIIIEIPFDVEDDDASAKLPEMVVKSAKSIIHHVGLAIQQDLTAWKDDEEIPISKYCNELPFVDNGVKISPDPKSWKCEKSGDTENIWLNLSDGFIGGGRKNWDGSGGSNGALDHYEETGQQYPLVVKLGTISTEGSVVSADCYSYAKDEDGPVKIPNLGELLRARGIEVMGLQKTEKSTAELEVELNAVRKN</sequence>
<dbReference type="Proteomes" id="UP000291116">
    <property type="component" value="Unassembled WGS sequence"/>
</dbReference>
<evidence type="ECO:0000313" key="4">
    <source>
        <dbReference type="Proteomes" id="UP000291116"/>
    </source>
</evidence>
<feature type="domain" description="UBP-type" evidence="2">
    <location>
        <begin position="136"/>
        <end position="254"/>
    </location>
</feature>
<dbReference type="Gene3D" id="3.30.40.10">
    <property type="entry name" value="Zinc/RING finger domain, C3HC4 (zinc finger)"/>
    <property type="match status" value="1"/>
</dbReference>
<protein>
    <recommendedName>
        <fullName evidence="2">UBP-type domain-containing protein</fullName>
    </recommendedName>
</protein>
<evidence type="ECO:0000256" key="1">
    <source>
        <dbReference type="PROSITE-ProRule" id="PRU00502"/>
    </source>
</evidence>
<dbReference type="SMART" id="SM00290">
    <property type="entry name" value="ZnF_UBP"/>
    <property type="match status" value="1"/>
</dbReference>
<dbReference type="OrthoDB" id="361536at2759"/>
<dbReference type="EMBL" id="CAACVS010000540">
    <property type="protein sequence ID" value="VEU43391.1"/>
    <property type="molecule type" value="Genomic_DNA"/>
</dbReference>
<keyword evidence="1" id="KW-0479">Metal-binding</keyword>
<keyword evidence="4" id="KW-1185">Reference proteome</keyword>
<dbReference type="GO" id="GO:0008270">
    <property type="term" value="F:zinc ion binding"/>
    <property type="evidence" value="ECO:0007669"/>
    <property type="project" value="UniProtKB-KW"/>
</dbReference>
<evidence type="ECO:0000313" key="3">
    <source>
        <dbReference type="EMBL" id="VEU43391.1"/>
    </source>
</evidence>